<organism evidence="6 8">
    <name type="scientific">Cercospora beticola</name>
    <name type="common">Sugarbeet leaf spot fungus</name>
    <dbReference type="NCBI Taxonomy" id="122368"/>
    <lineage>
        <taxon>Eukaryota</taxon>
        <taxon>Fungi</taxon>
        <taxon>Dikarya</taxon>
        <taxon>Ascomycota</taxon>
        <taxon>Pezizomycotina</taxon>
        <taxon>Dothideomycetes</taxon>
        <taxon>Dothideomycetidae</taxon>
        <taxon>Mycosphaerellales</taxon>
        <taxon>Mycosphaerellaceae</taxon>
        <taxon>Cercospora</taxon>
    </lineage>
</organism>
<keyword evidence="9" id="KW-1185">Reference proteome</keyword>
<evidence type="ECO:0000256" key="4">
    <source>
        <dbReference type="ARBA" id="ARBA00022807"/>
    </source>
</evidence>
<keyword evidence="4" id="KW-0788">Thiol protease</keyword>
<evidence type="ECO:0000313" key="7">
    <source>
        <dbReference type="EMBL" id="WPB07430.1"/>
    </source>
</evidence>
<dbReference type="Pfam" id="PF01470">
    <property type="entry name" value="Peptidase_C15"/>
    <property type="match status" value="1"/>
</dbReference>
<evidence type="ECO:0000313" key="9">
    <source>
        <dbReference type="Proteomes" id="UP001302367"/>
    </source>
</evidence>
<dbReference type="InterPro" id="IPR036440">
    <property type="entry name" value="Peptidase_C15-like_sf"/>
</dbReference>
<dbReference type="EMBL" id="LKMD01000103">
    <property type="protein sequence ID" value="PIA95899.1"/>
    <property type="molecule type" value="Genomic_DNA"/>
</dbReference>
<comment type="similarity">
    <text evidence="1">Belongs to the peptidase C15 family.</text>
</comment>
<evidence type="ECO:0008006" key="10">
    <source>
        <dbReference type="Google" id="ProtNLM"/>
    </source>
</evidence>
<keyword evidence="3" id="KW-0378">Hydrolase</keyword>
<protein>
    <recommendedName>
        <fullName evidence="10">Pyroglutamyl-peptidase 1</fullName>
    </recommendedName>
</protein>
<evidence type="ECO:0000313" key="8">
    <source>
        <dbReference type="Proteomes" id="UP000230605"/>
    </source>
</evidence>
<keyword evidence="2" id="KW-0645">Protease</keyword>
<dbReference type="GO" id="GO:0008234">
    <property type="term" value="F:cysteine-type peptidase activity"/>
    <property type="evidence" value="ECO:0007669"/>
    <property type="project" value="UniProtKB-KW"/>
</dbReference>
<gene>
    <name evidence="6" type="ORF">CB0940_10703</name>
    <name evidence="7" type="ORF">RHO25_012091</name>
</gene>
<dbReference type="Proteomes" id="UP001302367">
    <property type="component" value="Chromosome 8"/>
</dbReference>
<reference evidence="6 8" key="1">
    <citation type="submission" date="2015-10" db="EMBL/GenBank/DDBJ databases">
        <title>The cercosporin biosynthetic gene cluster was horizontally transferred to several fungal lineages and shown to be expanded in Cercospora beticola based on microsynteny with recipient genomes.</title>
        <authorList>
            <person name="De Jonge R."/>
            <person name="Ebert M.K."/>
            <person name="Suttle J.C."/>
            <person name="Jurick Ii W.M."/>
            <person name="Secor G.A."/>
            <person name="Thomma B.P."/>
            <person name="Van De Peer Y."/>
            <person name="Bolton M.D."/>
        </authorList>
    </citation>
    <scope>NUCLEOTIDE SEQUENCE [LARGE SCALE GENOMIC DNA]</scope>
    <source>
        <strain evidence="6 8">09-40</strain>
    </source>
</reference>
<dbReference type="Proteomes" id="UP000230605">
    <property type="component" value="Chromosome 8"/>
</dbReference>
<dbReference type="OrthoDB" id="407146at2759"/>
<feature type="region of interest" description="Disordered" evidence="5">
    <location>
        <begin position="1"/>
        <end position="26"/>
    </location>
</feature>
<dbReference type="SUPFAM" id="SSF53182">
    <property type="entry name" value="Pyrrolidone carboxyl peptidase (pyroglutamate aminopeptidase)"/>
    <property type="match status" value="1"/>
</dbReference>
<sequence length="264" mass="29257">MAPSVQQPLGQPVEIAPDANKVNDHQEPRKEVTILVTGFGPFQDKFPINPSYEIVKRLPEALAAASPKHASVRIIRYGTPIRVAFDEVRELVPQLHNDYAGTADVVLHIGMASGRKFYCIERYAHRDGYTKNKDLDGKIPPEDEGRTVFADCPTTMTTSLHYDNVLLNWQSNVLDIPENKPGCGCDLKESHDAGHYLCDYIYFNSLAFTGRRSGDMEAVGSISRPVLFMHVPAESDGDMLVRGTAVTVELLRAIADDFAKLQAE</sequence>
<evidence type="ECO:0000256" key="3">
    <source>
        <dbReference type="ARBA" id="ARBA00022801"/>
    </source>
</evidence>
<dbReference type="PANTHER" id="PTHR23402">
    <property type="entry name" value="PROTEASE FAMILY C15 PYROGLUTAMYL-PEPTIDASE I-RELATED"/>
    <property type="match status" value="1"/>
</dbReference>
<evidence type="ECO:0000313" key="6">
    <source>
        <dbReference type="EMBL" id="PIA95899.1"/>
    </source>
</evidence>
<dbReference type="Gene3D" id="3.40.630.20">
    <property type="entry name" value="Peptidase C15, pyroglutamyl peptidase I-like"/>
    <property type="match status" value="1"/>
</dbReference>
<dbReference type="InterPro" id="IPR016125">
    <property type="entry name" value="Peptidase_C15-like"/>
</dbReference>
<evidence type="ECO:0000256" key="1">
    <source>
        <dbReference type="ARBA" id="ARBA00006641"/>
    </source>
</evidence>
<dbReference type="AlphaFoldDB" id="A0A2G5HTP3"/>
<reference evidence="7 9" key="2">
    <citation type="submission" date="2023-09" db="EMBL/GenBank/DDBJ databases">
        <title>Complete-Gapless Cercospora beticola genome.</title>
        <authorList>
            <person name="Wyatt N.A."/>
            <person name="Spanner R.E."/>
            <person name="Bolton M.D."/>
        </authorList>
    </citation>
    <scope>NUCLEOTIDE SEQUENCE [LARGE SCALE GENOMIC DNA]</scope>
    <source>
        <strain evidence="7">Cb09-40</strain>
    </source>
</reference>
<dbReference type="PANTHER" id="PTHR23402:SF1">
    <property type="entry name" value="PYROGLUTAMYL-PEPTIDASE I"/>
    <property type="match status" value="1"/>
</dbReference>
<name>A0A2G5HTP3_CERBT</name>
<dbReference type="GO" id="GO:0006508">
    <property type="term" value="P:proteolysis"/>
    <property type="evidence" value="ECO:0007669"/>
    <property type="project" value="UniProtKB-KW"/>
</dbReference>
<proteinExistence type="inferred from homology"/>
<accession>A0A2G5HTP3</accession>
<evidence type="ECO:0000256" key="2">
    <source>
        <dbReference type="ARBA" id="ARBA00022670"/>
    </source>
</evidence>
<evidence type="ECO:0000256" key="5">
    <source>
        <dbReference type="SAM" id="MobiDB-lite"/>
    </source>
</evidence>
<dbReference type="EMBL" id="CP134191">
    <property type="protein sequence ID" value="WPB07430.1"/>
    <property type="molecule type" value="Genomic_DNA"/>
</dbReference>